<dbReference type="RefSeq" id="WP_261955729.1">
    <property type="nucleotide sequence ID" value="NZ_AP026073.1"/>
</dbReference>
<proteinExistence type="predicted"/>
<evidence type="ECO:0000313" key="3">
    <source>
        <dbReference type="EMBL" id="BDM72281.1"/>
    </source>
</evidence>
<name>A0ABM8A134_STRNI</name>
<feature type="region of interest" description="Disordered" evidence="2">
    <location>
        <begin position="1"/>
        <end position="28"/>
    </location>
</feature>
<dbReference type="InterPro" id="IPR029063">
    <property type="entry name" value="SAM-dependent_MTases_sf"/>
</dbReference>
<gene>
    <name evidence="3" type="ORF">HEK616_57680</name>
</gene>
<dbReference type="Gene3D" id="3.40.50.150">
    <property type="entry name" value="Vaccinia Virus protein VP39"/>
    <property type="match status" value="1"/>
</dbReference>
<organism evidence="3 4">
    <name type="scientific">Streptomyces nigrescens</name>
    <dbReference type="NCBI Taxonomy" id="1920"/>
    <lineage>
        <taxon>Bacteria</taxon>
        <taxon>Bacillati</taxon>
        <taxon>Actinomycetota</taxon>
        <taxon>Actinomycetes</taxon>
        <taxon>Kitasatosporales</taxon>
        <taxon>Streptomycetaceae</taxon>
        <taxon>Streptomyces</taxon>
    </lineage>
</organism>
<accession>A0ABM8A134</accession>
<dbReference type="Proteomes" id="UP001059597">
    <property type="component" value="Chromosome"/>
</dbReference>
<dbReference type="SUPFAM" id="SSF53335">
    <property type="entry name" value="S-adenosyl-L-methionine-dependent methyltransferases"/>
    <property type="match status" value="1"/>
</dbReference>
<protein>
    <submittedName>
        <fullName evidence="3">Spermidine synthase</fullName>
    </submittedName>
</protein>
<evidence type="ECO:0000256" key="1">
    <source>
        <dbReference type="ARBA" id="ARBA00023115"/>
    </source>
</evidence>
<reference evidence="3" key="1">
    <citation type="submission" date="2022-06" db="EMBL/GenBank/DDBJ databases">
        <title>Complete genome sequence of Streptomyces nigrescens HEK616.</title>
        <authorList>
            <person name="Asamizu S."/>
            <person name="Onaka H."/>
        </authorList>
    </citation>
    <scope>NUCLEOTIDE SEQUENCE</scope>
    <source>
        <strain evidence="3">HEK616</strain>
    </source>
</reference>
<dbReference type="PANTHER" id="PTHR43317:SF3">
    <property type="entry name" value="BLR2883 PROTEIN"/>
    <property type="match status" value="1"/>
</dbReference>
<feature type="compositionally biased region" description="Basic and acidic residues" evidence="2">
    <location>
        <begin position="19"/>
        <end position="28"/>
    </location>
</feature>
<keyword evidence="1" id="KW-0620">Polyamine biosynthesis</keyword>
<dbReference type="PANTHER" id="PTHR43317">
    <property type="entry name" value="THERMOSPERMINE SYNTHASE ACAULIS5"/>
    <property type="match status" value="1"/>
</dbReference>
<feature type="compositionally biased region" description="Pro residues" evidence="2">
    <location>
        <begin position="1"/>
        <end position="10"/>
    </location>
</feature>
<feature type="compositionally biased region" description="Low complexity" evidence="2">
    <location>
        <begin position="153"/>
        <end position="192"/>
    </location>
</feature>
<evidence type="ECO:0000313" key="4">
    <source>
        <dbReference type="Proteomes" id="UP001059597"/>
    </source>
</evidence>
<keyword evidence="4" id="KW-1185">Reference proteome</keyword>
<sequence length="284" mass="29565">MAAPVTPPQTPSDLTESPRTLDRREGPYGEVVLRERAGSPGGPPVIHEIIANGCFLMDTSDGRSERLLVDAALNELPADRQRPAVLIGGLGVGFSLARAAEQPRWGRITVVEREAAVIDWHRTGPLSAISAAALADPRSEILHTDLVAHLRTPAGPHAQGAPAGPHAHGAPADGASPDGTPRTDPTPDTGAGAAPVPYDALCLDIDNGPDWTVTEDNNGLYSPAGLAACRDRLTPGGVLAVWSAQPSPAFEEALRNAGFQGVRTEEIPVVRGVPDVVHLARKGA</sequence>
<dbReference type="EMBL" id="AP026073">
    <property type="protein sequence ID" value="BDM72281.1"/>
    <property type="molecule type" value="Genomic_DNA"/>
</dbReference>
<feature type="region of interest" description="Disordered" evidence="2">
    <location>
        <begin position="152"/>
        <end position="195"/>
    </location>
</feature>
<evidence type="ECO:0000256" key="2">
    <source>
        <dbReference type="SAM" id="MobiDB-lite"/>
    </source>
</evidence>